<feature type="region of interest" description="Disordered" evidence="1">
    <location>
        <begin position="870"/>
        <end position="890"/>
    </location>
</feature>
<reference evidence="2" key="1">
    <citation type="submission" date="2022-10" db="EMBL/GenBank/DDBJ databases">
        <title>Genome sequences of endogenous nimaviruses in decapod crustaceans.</title>
        <authorList>
            <person name="Kawato S."/>
            <person name="Nozaki R."/>
            <person name="Kondo H."/>
            <person name="Hirono I."/>
        </authorList>
    </citation>
    <scope>NUCLEOTIDE SEQUENCE</scope>
    <source>
        <strain evidence="2">Fukuoka2019</strain>
    </source>
</reference>
<feature type="region of interest" description="Disordered" evidence="1">
    <location>
        <begin position="924"/>
        <end position="976"/>
    </location>
</feature>
<feature type="compositionally biased region" description="Basic and acidic residues" evidence="1">
    <location>
        <begin position="1182"/>
        <end position="1199"/>
    </location>
</feature>
<feature type="compositionally biased region" description="Basic and acidic residues" evidence="1">
    <location>
        <begin position="63"/>
        <end position="77"/>
    </location>
</feature>
<accession>A0A9C7F0W1</accession>
<proteinExistence type="predicted"/>
<evidence type="ECO:0000313" key="2">
    <source>
        <dbReference type="EMBL" id="BDT63138.1"/>
    </source>
</evidence>
<sequence>MDITEASNVLMVEKIPGVGAASQSTCTREGSKGRSTLAASIRFNSRSVRDAKDDQASIEAIKRRGKENLEKKRRESRSNNIQAQREVDATTVAIIDVTHPVNNWVPSGEYDSASEPDDLVSPTEQVPVYANLPCPADQAHIHETADEGHPPKPLPATPTVGINDESDSREVAGARAKTMWTRLRKVKQRKGVDNPNYIPLGCKRQKKNISENEERPRSSAADLPPTGLPPACTDVRIERNMSHPSWDSALNSKWNAATRPSSPSPLPPFPAPIIEMSPPKPIIDLPPDSPVIEMPSPMPVLEIPHTTPVIEMLPNAQVTEMPPHEPFIEMPPDSPIMDMPPDSPIMDMPPPAPIVASLAVPMDSTLVPLAPQTRDGDVEFFSEGSGGAEMPHWSVSAIGTAKQLARNGRSKDDCDCDPDHAQKLSLGVAGDPPPWLSSPMLGEMMRDLTSSLDKCYSSNRKNESMIKTTNSGVEDVISELSSIRREISHIKKTLTEKITPLAVMPPPPIDDPIDARLIYESLSLALQRALTLYYLTKEKLPVARTENSIDAETANRVAGLLSEVSGFFSRVESDSRLNELFGVVLEFRDSCSRHHQSFASMEQGNSRLESLRVSTAHEPAWAGLGLEDSRRLARETLAALNDTVVPSLKSAMGHLEEAARAAERTDAVAEAVSAAIHTMEGLLLELKVELAAASEAVSYRGNEPYMSAVADELQKKLSGSREAAIYASLILGAIRDAELLGPGPPHILALKKSKVLWDWELHSLLKGFVDAASSALGPTVAIREAAEVEVAHLAANTEAAGSDKPRDLSGSYAAAILEAVSPLLRFVRAACASATSATFDARVSAAVDTANKRALRAPSVTLPEIEALEPPVDASELSPGDTTCRKAADSSEYANQMIEIDLTGDTGEKNAPEYTNQKIEIDLNGESGEKNAPGSSSGAVPKDKALRWGDGGSGGKQPGEDNPPQPCPPAKDNNPWQCRESLKHVLGEFEKSSKEEINLFERQQKCMLQKMEKGKDPEIESGTPEEDLVRAALLSSERITKLTEYWTETLTRSYQNECREGSSNQDLVAWMQRLNASARNAFERLKSLTSIILTEIREARENIADMEVQEQTEGEFGRSAKRSNVAKAVTFTETLERAGFLKPADSALGAGADKRRIVAHLDGGSREVSMAELTAGFSGAEQEWKDSAQHERKKQRDGENAVLRDTVGDIGSYRTAMTVGAVGAGVGAGAAADSRPFLVSGHGLNMQTFPYYVAIISNRLSDSEVTMFMHPEYARPVIERQRNRLDSGDYALQVIADSLNAVLAGGGGSPGEEAGTFSVRDLAPGRGDLPLDGLASHLNDLLYNIFYIDFAALKAVSRVCYAFRLFLRKSMANKMLGSEAVRCELLEATAASLFTACKELLGLPQFSAVDSGLFARLADAAAAKPEDAVGDGDRVRACHLMYRFLDTHARVCLDRIAFALQLLDSSGLDRKVAARPAAEAPYETGGLLLDPLENLGGGRLFSYDVKYDFGLLRELLVLQQKSVSLQVEFCFKSWESCVVALASFATNPGAAVGDGLAPHFALANRDRVVLESPSVPEGDTDDFAHQAWEEMALSTLSRQLSRLVNWLGKPTESVSSIKLARVCRAAAGYIRTCMIVGGSEDYGRAMDIFKTGVVKAYGTTEEYAAAARSAGEEAERVLTGYVGLRVGRLREALGIKLKSRGDAFSGGKEAVLNPWAVVPGAFARLAHVSVSNFEERFSAPSLCGATVPFPDDGAGSEVEGWRELYSPEGRFEDFFDFRQETNAPLSGLMVPPDPLLRGSCSHSAPRRAPAFGRSAVGDGYTLEVMRGPLTDAGIPEKTQPGGSKVVVADDAENLVRAAKYNYFAPFRGLSISITGSGRERLRRLTLIRSALAGRTPGAARRGDAGPASELACKPVPLSVTRSVFEVETQDSRHYETPRVFLSRGATVEGTGSGDGGANACGRFWVPTTSSGVLGSEWDLPSPYLVYQQLDGAISTAGARAGGEDNADEPSAGILREMRAWAQRSSSCSDRGAMTHLRHVDAEGAGMTNRAMAVTSAIGNIVADACASTRAGAAAIDGYSRLDDMLGPPETFLLHRPGTAPLAGRSLVPCGVLAPVGSAAAAMRGGVAQGSEWWTDQPTLLRRARLGGESLVVLTPSLLDTSFVPPKCPTAERGEQQQQLPRSPPRPAVSMG</sequence>
<name>A0A9C7F0W1_9VIRU</name>
<feature type="region of interest" description="Disordered" evidence="1">
    <location>
        <begin position="192"/>
        <end position="231"/>
    </location>
</feature>
<organism evidence="2">
    <name type="scientific">Sicyonia whispovirus</name>
    <dbReference type="NCBI Taxonomy" id="2984283"/>
    <lineage>
        <taxon>Viruses</taxon>
        <taxon>Viruses incertae sedis</taxon>
        <taxon>Naldaviricetes</taxon>
        <taxon>Nimaviridae</taxon>
        <taxon>Whispovirus</taxon>
    </lineage>
</organism>
<feature type="compositionally biased region" description="Pro residues" evidence="1">
    <location>
        <begin position="2181"/>
        <end position="2191"/>
    </location>
</feature>
<dbReference type="EMBL" id="LC738881">
    <property type="protein sequence ID" value="BDT63138.1"/>
    <property type="molecule type" value="Genomic_DNA"/>
</dbReference>
<feature type="region of interest" description="Disordered" evidence="1">
    <location>
        <begin position="2162"/>
        <end position="2191"/>
    </location>
</feature>
<feature type="region of interest" description="Disordered" evidence="1">
    <location>
        <begin position="63"/>
        <end position="83"/>
    </location>
</feature>
<evidence type="ECO:0000256" key="1">
    <source>
        <dbReference type="SAM" id="MobiDB-lite"/>
    </source>
</evidence>
<feature type="region of interest" description="Disordered" evidence="1">
    <location>
        <begin position="1179"/>
        <end position="1199"/>
    </location>
</feature>
<feature type="compositionally biased region" description="Basic and acidic residues" evidence="1">
    <location>
        <begin position="208"/>
        <end position="217"/>
    </location>
</feature>
<protein>
    <submittedName>
        <fullName evidence="2">Wsv143-like protein</fullName>
    </submittedName>
</protein>